<reference evidence="2" key="1">
    <citation type="submission" date="2022-06" db="EMBL/GenBank/DDBJ databases">
        <authorList>
            <person name="Dietemann V."/>
            <person name="Ory F."/>
            <person name="Dainat B."/>
            <person name="Oberhansli S."/>
        </authorList>
    </citation>
    <scope>NUCLEOTIDE SEQUENCE</scope>
    <source>
        <strain evidence="2">Ena-SAMPLE-TAB-26-04-2022-14:26:32:270-5432</strain>
    </source>
</reference>
<proteinExistence type="predicted"/>
<dbReference type="SUPFAM" id="SSF52129">
    <property type="entry name" value="Caspase-like"/>
    <property type="match status" value="1"/>
</dbReference>
<dbReference type="InterPro" id="IPR029030">
    <property type="entry name" value="Caspase-like_dom_sf"/>
</dbReference>
<evidence type="ECO:0000259" key="1">
    <source>
        <dbReference type="Pfam" id="PF00656"/>
    </source>
</evidence>
<gene>
    <name evidence="2" type="ORF">WJ0W_001367</name>
</gene>
<sequence>MVIKTAEKYNNTYAVIVAVENYQFGVKKVDYAKNDAQPVRQWLIDYLKVPHENIKIWLDVDATKSALTEELRYEISRLNESDQFIFYYAGHGFFDSGYNKIIC</sequence>
<feature type="domain" description="Peptidase C14 caspase" evidence="1">
    <location>
        <begin position="13"/>
        <end position="98"/>
    </location>
</feature>
<accession>A0ABN8TZA2</accession>
<name>A0ABN8TZA2_9BACL</name>
<dbReference type="Gene3D" id="3.40.50.1460">
    <property type="match status" value="1"/>
</dbReference>
<dbReference type="EMBL" id="CALYLO010000001">
    <property type="protein sequence ID" value="CAH8244129.1"/>
    <property type="molecule type" value="Genomic_DNA"/>
</dbReference>
<dbReference type="InterPro" id="IPR011600">
    <property type="entry name" value="Pept_C14_caspase"/>
</dbReference>
<dbReference type="RefSeq" id="WP_407873216.1">
    <property type="nucleotide sequence ID" value="NZ_AP031286.1"/>
</dbReference>
<dbReference type="Pfam" id="PF00656">
    <property type="entry name" value="Peptidase_C14"/>
    <property type="match status" value="1"/>
</dbReference>
<protein>
    <submittedName>
        <fullName evidence="2">Caspase family protein</fullName>
    </submittedName>
</protein>
<comment type="caution">
    <text evidence="2">The sequence shown here is derived from an EMBL/GenBank/DDBJ whole genome shotgun (WGS) entry which is preliminary data.</text>
</comment>
<evidence type="ECO:0000313" key="2">
    <source>
        <dbReference type="EMBL" id="CAH8244129.1"/>
    </source>
</evidence>
<organism evidence="2 3">
    <name type="scientific">Paenibacillus melissococcoides</name>
    <dbReference type="NCBI Taxonomy" id="2912268"/>
    <lineage>
        <taxon>Bacteria</taxon>
        <taxon>Bacillati</taxon>
        <taxon>Bacillota</taxon>
        <taxon>Bacilli</taxon>
        <taxon>Bacillales</taxon>
        <taxon>Paenibacillaceae</taxon>
        <taxon>Paenibacillus</taxon>
    </lineage>
</organism>
<dbReference type="Proteomes" id="UP001154322">
    <property type="component" value="Unassembled WGS sequence"/>
</dbReference>
<evidence type="ECO:0000313" key="3">
    <source>
        <dbReference type="Proteomes" id="UP001154322"/>
    </source>
</evidence>
<keyword evidence="3" id="KW-1185">Reference proteome</keyword>